<accession>A0ABT3QH88</accession>
<sequence>MTTLTLMNKKDIQTILSSQLFNAEFYLTSYPDVKNSGIDPIIHYVLFGCHENKNPNDTFNTQTYKNLFQSTFEKDENPFAHYLRHNENLYFFEKGLLQNNSHEVLLNCLNKIKKYPYFNPEYYQAANPNIKFEGISATRHALLYGIGEGRTVLSPRHIAQHLGWECKQQLTYTPAKPSGKAVLPESVGVFYHSEGNIFIQELAEILCNYIKRSKINVQLMTEKTPVSERPELCIFCAPHEFFFLRGSEHWKNEDILTSSIMFNTEQPHTLWFTRGLIYCLMSAGVIDICHQNMASFKNTGLNVFHFDPLPVVKKTTLTQTEKKHPFFRVLSEETKNSSSPLCPLEERPLDISFFGNTSGNRERFFSHNTEFFTEYSCFLYYRKTDGPLTHSDKYSVPANFPRYIAERSKIALNIHRDDFGFFEWHRLVQQNMASGAVVVTEECFPHPLYKNGTHYLSESARHIPNLIEWLLNTDDGMAEAARIQKNCFRVFANKSLALSKLNDIRSYLASVWSTVQ</sequence>
<name>A0ABT3QH88_9PROT</name>
<evidence type="ECO:0000313" key="2">
    <source>
        <dbReference type="Proteomes" id="UP001301152"/>
    </source>
</evidence>
<keyword evidence="2" id="KW-1185">Reference proteome</keyword>
<protein>
    <submittedName>
        <fullName evidence="1">Uncharacterized protein</fullName>
    </submittedName>
</protein>
<organism evidence="1 2">
    <name type="scientific">Acetobacter thailandicus</name>
    <dbReference type="NCBI Taxonomy" id="1502842"/>
    <lineage>
        <taxon>Bacteria</taxon>
        <taxon>Pseudomonadati</taxon>
        <taxon>Pseudomonadota</taxon>
        <taxon>Alphaproteobacteria</taxon>
        <taxon>Acetobacterales</taxon>
        <taxon>Acetobacteraceae</taxon>
        <taxon>Acetobacter</taxon>
    </lineage>
</organism>
<dbReference type="EMBL" id="JAPIUZ010000007">
    <property type="protein sequence ID" value="MCX2564652.1"/>
    <property type="molecule type" value="Genomic_DNA"/>
</dbReference>
<comment type="caution">
    <text evidence="1">The sequence shown here is derived from an EMBL/GenBank/DDBJ whole genome shotgun (WGS) entry which is preliminary data.</text>
</comment>
<gene>
    <name evidence="1" type="ORF">OQ497_11900</name>
</gene>
<dbReference type="Proteomes" id="UP001301152">
    <property type="component" value="Unassembled WGS sequence"/>
</dbReference>
<dbReference type="RefSeq" id="WP_173560137.1">
    <property type="nucleotide sequence ID" value="NZ_JAPIUZ010000007.1"/>
</dbReference>
<reference evidence="1 2" key="1">
    <citation type="submission" date="2022-11" db="EMBL/GenBank/DDBJ databases">
        <title>Genome sequencing of Acetobacter type strain.</title>
        <authorList>
            <person name="Heo J."/>
            <person name="Lee D."/>
            <person name="Han B.-H."/>
            <person name="Hong S.-B."/>
            <person name="Kwon S.-W."/>
        </authorList>
    </citation>
    <scope>NUCLEOTIDE SEQUENCE [LARGE SCALE GENOMIC DNA]</scope>
    <source>
        <strain evidence="1 2">KACC 21253</strain>
    </source>
</reference>
<proteinExistence type="predicted"/>
<evidence type="ECO:0000313" key="1">
    <source>
        <dbReference type="EMBL" id="MCX2564652.1"/>
    </source>
</evidence>